<protein>
    <submittedName>
        <fullName evidence="1">GIP protein</fullName>
    </submittedName>
</protein>
<comment type="caution">
    <text evidence="1">The sequence shown here is derived from an EMBL/GenBank/DDBJ whole genome shotgun (WGS) entry which is preliminary data.</text>
</comment>
<gene>
    <name evidence="1" type="primary">GIP</name>
    <name evidence="1" type="ORF">SNEC2469_LOCUS34041</name>
</gene>
<dbReference type="OrthoDB" id="426002at2759"/>
<dbReference type="EMBL" id="CAJNJA010092388">
    <property type="protein sequence ID" value="CAE7940814.1"/>
    <property type="molecule type" value="Genomic_DNA"/>
</dbReference>
<accession>A0A813CCS9</accession>
<evidence type="ECO:0000313" key="1">
    <source>
        <dbReference type="EMBL" id="CAE7940814.1"/>
    </source>
</evidence>
<name>A0A813CCS9_9DINO</name>
<dbReference type="Proteomes" id="UP000601435">
    <property type="component" value="Unassembled WGS sequence"/>
</dbReference>
<reference evidence="1" key="1">
    <citation type="submission" date="2021-02" db="EMBL/GenBank/DDBJ databases">
        <authorList>
            <person name="Dougan E. K."/>
            <person name="Rhodes N."/>
            <person name="Thang M."/>
            <person name="Chan C."/>
        </authorList>
    </citation>
    <scope>NUCLEOTIDE SEQUENCE</scope>
</reference>
<proteinExistence type="predicted"/>
<evidence type="ECO:0000313" key="2">
    <source>
        <dbReference type="Proteomes" id="UP000601435"/>
    </source>
</evidence>
<organism evidence="1 2">
    <name type="scientific">Symbiodinium necroappetens</name>
    <dbReference type="NCBI Taxonomy" id="1628268"/>
    <lineage>
        <taxon>Eukaryota</taxon>
        <taxon>Sar</taxon>
        <taxon>Alveolata</taxon>
        <taxon>Dinophyceae</taxon>
        <taxon>Suessiales</taxon>
        <taxon>Symbiodiniaceae</taxon>
        <taxon>Symbiodinium</taxon>
    </lineage>
</organism>
<sequence length="182" mass="20065">MVLKLPEVIPLLDSDKILVFGPRRSVGMLRFKERDGENFAQLRERMWKVVRAIAQAKVSFPSAKDVGEEKVAWVAFVKTKTARSRTAHISMVRRVVIALASEVKDDGGGVLNLDHTLQSSYDMDWNAGTIWCGPQKIASATHRAPRGVEVITMSGGWVDLDSVGLVTGCSVDVAKRAFELEL</sequence>
<keyword evidence="2" id="KW-1185">Reference proteome</keyword>
<dbReference type="AlphaFoldDB" id="A0A813CCS9"/>